<reference evidence="2 3" key="1">
    <citation type="submission" date="2017-06" db="EMBL/GenBank/DDBJ databases">
        <title>Cmopartive genomic analysis of Ambrosia Fusariam Clade fungi.</title>
        <authorList>
            <person name="Stajich J.E."/>
            <person name="Carrillo J."/>
            <person name="Kijimoto T."/>
            <person name="Eskalen A."/>
            <person name="O'Donnell K."/>
            <person name="Kasson M."/>
        </authorList>
    </citation>
    <scope>NUCLEOTIDE SEQUENCE [LARGE SCALE GENOMIC DNA]</scope>
    <source>
        <strain evidence="2 3">NRRL 20438</strain>
    </source>
</reference>
<organism evidence="2 3">
    <name type="scientific">Fusarium ambrosium</name>
    <dbReference type="NCBI Taxonomy" id="131363"/>
    <lineage>
        <taxon>Eukaryota</taxon>
        <taxon>Fungi</taxon>
        <taxon>Dikarya</taxon>
        <taxon>Ascomycota</taxon>
        <taxon>Pezizomycotina</taxon>
        <taxon>Sordariomycetes</taxon>
        <taxon>Hypocreomycetidae</taxon>
        <taxon>Hypocreales</taxon>
        <taxon>Nectriaceae</taxon>
        <taxon>Fusarium</taxon>
        <taxon>Fusarium solani species complex</taxon>
    </lineage>
</organism>
<evidence type="ECO:0000256" key="1">
    <source>
        <dbReference type="SAM" id="MobiDB-lite"/>
    </source>
</evidence>
<comment type="caution">
    <text evidence="2">The sequence shown here is derived from an EMBL/GenBank/DDBJ whole genome shotgun (WGS) entry which is preliminary data.</text>
</comment>
<protein>
    <submittedName>
        <fullName evidence="2">Uncharacterized protein</fullName>
    </submittedName>
</protein>
<gene>
    <name evidence="2" type="ORF">CDV31_016653</name>
</gene>
<dbReference type="EMBL" id="NIZV01000588">
    <property type="protein sequence ID" value="RSL84856.1"/>
    <property type="molecule type" value="Genomic_DNA"/>
</dbReference>
<keyword evidence="3" id="KW-1185">Reference proteome</keyword>
<accession>A0A428S5L4</accession>
<feature type="compositionally biased region" description="Acidic residues" evidence="1">
    <location>
        <begin position="160"/>
        <end position="182"/>
    </location>
</feature>
<dbReference type="Proteomes" id="UP000288429">
    <property type="component" value="Unassembled WGS sequence"/>
</dbReference>
<name>A0A428S5L4_9HYPO</name>
<sequence>MAPTYSVAGAVPQSTARHHFCDSTSSADAEAQLHTLLQGVDLMFDRATVTLGRTSYTSRCWLNTYSKDVFWPHASRLVSCFKRYVSVWKRFICFIFRVLRFKARQRQRIYNLRLGSDEEKMMQYILTLVSQLLLKGGSCGLDRLDQEDCASIDDCNQEYQEADEDDDAETDEDADYEEEEHIGEENYPMGDGSDFVLPSGSVVPC</sequence>
<evidence type="ECO:0000313" key="3">
    <source>
        <dbReference type="Proteomes" id="UP000288429"/>
    </source>
</evidence>
<evidence type="ECO:0000313" key="2">
    <source>
        <dbReference type="EMBL" id="RSL84856.1"/>
    </source>
</evidence>
<dbReference type="AlphaFoldDB" id="A0A428S5L4"/>
<proteinExistence type="predicted"/>
<feature type="region of interest" description="Disordered" evidence="1">
    <location>
        <begin position="160"/>
        <end position="205"/>
    </location>
</feature>